<dbReference type="PROSITE" id="PS50405">
    <property type="entry name" value="GST_CTER"/>
    <property type="match status" value="1"/>
</dbReference>
<dbReference type="CDD" id="cd00570">
    <property type="entry name" value="GST_N_family"/>
    <property type="match status" value="1"/>
</dbReference>
<feature type="domain" description="GST N-terminal" evidence="2">
    <location>
        <begin position="1"/>
        <end position="79"/>
    </location>
</feature>
<dbReference type="EMBL" id="SPUM01000072">
    <property type="protein sequence ID" value="TFW31970.1"/>
    <property type="molecule type" value="Genomic_DNA"/>
</dbReference>
<gene>
    <name evidence="4" type="ORF">E4O92_11575</name>
</gene>
<name>A0A4Y9SYY1_9BURK</name>
<comment type="subunit">
    <text evidence="1">Homodimer.</text>
</comment>
<dbReference type="GO" id="GO:0004364">
    <property type="term" value="F:glutathione transferase activity"/>
    <property type="evidence" value="ECO:0007669"/>
    <property type="project" value="TreeGrafter"/>
</dbReference>
<dbReference type="InterPro" id="IPR004046">
    <property type="entry name" value="GST_C"/>
</dbReference>
<dbReference type="RefSeq" id="WP_135189924.1">
    <property type="nucleotide sequence ID" value="NZ_SPUM01000072.1"/>
</dbReference>
<keyword evidence="4" id="KW-0808">Transferase</keyword>
<dbReference type="Proteomes" id="UP000297258">
    <property type="component" value="Unassembled WGS sequence"/>
</dbReference>
<proteinExistence type="predicted"/>
<dbReference type="PROSITE" id="PS50404">
    <property type="entry name" value="GST_NTER"/>
    <property type="match status" value="1"/>
</dbReference>
<accession>A0A4Y9SYY1</accession>
<dbReference type="SFLD" id="SFLDG01150">
    <property type="entry name" value="Main.1:_Beta-like"/>
    <property type="match status" value="1"/>
</dbReference>
<dbReference type="PANTHER" id="PTHR43969">
    <property type="entry name" value="GLUTATHIONE S TRANSFERASE D10, ISOFORM A-RELATED"/>
    <property type="match status" value="1"/>
</dbReference>
<dbReference type="InterPro" id="IPR036282">
    <property type="entry name" value="Glutathione-S-Trfase_C_sf"/>
</dbReference>
<dbReference type="SUPFAM" id="SSF52833">
    <property type="entry name" value="Thioredoxin-like"/>
    <property type="match status" value="1"/>
</dbReference>
<feature type="domain" description="GST C-terminal" evidence="3">
    <location>
        <begin position="84"/>
        <end position="205"/>
    </location>
</feature>
<evidence type="ECO:0000256" key="1">
    <source>
        <dbReference type="ARBA" id="ARBA00011738"/>
    </source>
</evidence>
<dbReference type="SFLD" id="SFLDG00358">
    <property type="entry name" value="Main_(cytGST)"/>
    <property type="match status" value="1"/>
</dbReference>
<dbReference type="GO" id="GO:0006749">
    <property type="term" value="P:glutathione metabolic process"/>
    <property type="evidence" value="ECO:0007669"/>
    <property type="project" value="TreeGrafter"/>
</dbReference>
<evidence type="ECO:0000313" key="5">
    <source>
        <dbReference type="Proteomes" id="UP000297258"/>
    </source>
</evidence>
<dbReference type="Gene3D" id="1.20.1050.10">
    <property type="match status" value="1"/>
</dbReference>
<dbReference type="AlphaFoldDB" id="A0A4Y9SYY1"/>
<sequence length="205" mass="23591">MRLYYHPMSSNSRRVTMAAMHLGLKLDLVETNLMSPDDRRRLAELNPNNKIPVLEDDGFLLWESAAIMQYLADCTPGQTLYPVDPTLRADVNRWLFWSCQHFSPAIGVIVWENLWKKAVHGTDPDQNELARGARDLEKFAGTLDGHLANREWLSGDAVSLADYAVAAPLMYKETARLPLDQYRHLLAWFGRVQQLDVWRRTDPVW</sequence>
<dbReference type="Gene3D" id="3.40.30.10">
    <property type="entry name" value="Glutaredoxin"/>
    <property type="match status" value="1"/>
</dbReference>
<dbReference type="InterPro" id="IPR040079">
    <property type="entry name" value="Glutathione_S-Trfase"/>
</dbReference>
<dbReference type="OrthoDB" id="3828095at2"/>
<dbReference type="SUPFAM" id="SSF47616">
    <property type="entry name" value="GST C-terminal domain-like"/>
    <property type="match status" value="1"/>
</dbReference>
<dbReference type="Pfam" id="PF00043">
    <property type="entry name" value="GST_C"/>
    <property type="match status" value="1"/>
</dbReference>
<reference evidence="4 5" key="1">
    <citation type="submission" date="2019-03" db="EMBL/GenBank/DDBJ databases">
        <title>Draft genome of Massilia hortus sp. nov., a novel bacterial species of the Oxalobacteraceae family.</title>
        <authorList>
            <person name="Peta V."/>
            <person name="Raths R."/>
            <person name="Bucking H."/>
        </authorList>
    </citation>
    <scope>NUCLEOTIDE SEQUENCE [LARGE SCALE GENOMIC DNA]</scope>
    <source>
        <strain evidence="4 5">ONC3</strain>
    </source>
</reference>
<dbReference type="InterPro" id="IPR036249">
    <property type="entry name" value="Thioredoxin-like_sf"/>
</dbReference>
<comment type="caution">
    <text evidence="4">The sequence shown here is derived from an EMBL/GenBank/DDBJ whole genome shotgun (WGS) entry which is preliminary data.</text>
</comment>
<evidence type="ECO:0000259" key="3">
    <source>
        <dbReference type="PROSITE" id="PS50405"/>
    </source>
</evidence>
<organism evidence="4 5">
    <name type="scientific">Massilia horti</name>
    <dbReference type="NCBI Taxonomy" id="2562153"/>
    <lineage>
        <taxon>Bacteria</taxon>
        <taxon>Pseudomonadati</taxon>
        <taxon>Pseudomonadota</taxon>
        <taxon>Betaproteobacteria</taxon>
        <taxon>Burkholderiales</taxon>
        <taxon>Oxalobacteraceae</taxon>
        <taxon>Telluria group</taxon>
        <taxon>Massilia</taxon>
    </lineage>
</organism>
<protein>
    <submittedName>
        <fullName evidence="4">Glutathione S-transferase family protein</fullName>
    </submittedName>
</protein>
<dbReference type="PANTHER" id="PTHR43969:SF9">
    <property type="entry name" value="GLUTATHIONE S TRANSFERASE D10, ISOFORM A-RELATED"/>
    <property type="match status" value="1"/>
</dbReference>
<evidence type="ECO:0000259" key="2">
    <source>
        <dbReference type="PROSITE" id="PS50404"/>
    </source>
</evidence>
<evidence type="ECO:0000313" key="4">
    <source>
        <dbReference type="EMBL" id="TFW31970.1"/>
    </source>
</evidence>
<keyword evidence="5" id="KW-1185">Reference proteome</keyword>
<dbReference type="SFLD" id="SFLDS00019">
    <property type="entry name" value="Glutathione_Transferase_(cytos"/>
    <property type="match status" value="1"/>
</dbReference>
<dbReference type="InterPro" id="IPR010987">
    <property type="entry name" value="Glutathione-S-Trfase_C-like"/>
</dbReference>
<dbReference type="Pfam" id="PF13417">
    <property type="entry name" value="GST_N_3"/>
    <property type="match status" value="1"/>
</dbReference>
<dbReference type="InterPro" id="IPR004045">
    <property type="entry name" value="Glutathione_S-Trfase_N"/>
</dbReference>